<gene>
    <name evidence="3" type="primary">ureF</name>
    <name evidence="4" type="ORF">A8L45_15000</name>
</gene>
<name>A0A1C3EEX1_9GAMM</name>
<evidence type="ECO:0000256" key="3">
    <source>
        <dbReference type="HAMAP-Rule" id="MF_01385"/>
    </source>
</evidence>
<dbReference type="OrthoDB" id="9798772at2"/>
<dbReference type="PANTHER" id="PTHR33620">
    <property type="entry name" value="UREASE ACCESSORY PROTEIN F"/>
    <property type="match status" value="1"/>
</dbReference>
<evidence type="ECO:0000313" key="5">
    <source>
        <dbReference type="Proteomes" id="UP000094936"/>
    </source>
</evidence>
<dbReference type="RefSeq" id="WP_068903689.1">
    <property type="nucleotide sequence ID" value="NZ_JBHUIF010000004.1"/>
</dbReference>
<comment type="subcellular location">
    <subcellularLocation>
        <location evidence="3">Cytoplasm</location>
    </subcellularLocation>
</comment>
<dbReference type="STRING" id="1080227.A8L45_15000"/>
<proteinExistence type="inferred from homology"/>
<dbReference type="EMBL" id="LYBM01000029">
    <property type="protein sequence ID" value="ODA31802.1"/>
    <property type="molecule type" value="Genomic_DNA"/>
</dbReference>
<dbReference type="Proteomes" id="UP000094936">
    <property type="component" value="Unassembled WGS sequence"/>
</dbReference>
<keyword evidence="2 3" id="KW-0143">Chaperone</keyword>
<dbReference type="PANTHER" id="PTHR33620:SF1">
    <property type="entry name" value="UREASE ACCESSORY PROTEIN F"/>
    <property type="match status" value="1"/>
</dbReference>
<dbReference type="PIRSF" id="PIRSF009467">
    <property type="entry name" value="Ureas_acces_UreF"/>
    <property type="match status" value="1"/>
</dbReference>
<evidence type="ECO:0000313" key="4">
    <source>
        <dbReference type="EMBL" id="ODA31802.1"/>
    </source>
</evidence>
<keyword evidence="3" id="KW-0963">Cytoplasm</keyword>
<keyword evidence="5" id="KW-1185">Reference proteome</keyword>
<keyword evidence="1 3" id="KW-0996">Nickel insertion</keyword>
<sequence>MVSNKDYRLFQLISPSLPVGAFSYSQGLERAIELGWVTNKSTFCQWLTSMLESSLMTLELPLLRRMHTALSDNDINQVNRLNDWFYANRETFELRSEEKTRGKAMARLITQLGIVNSSDKTLVDLSAHNSLIGFALACVVWELDEDSMCRGFLWSWLENSTMAGIKLIPLGQTDGQRVMLEMDTAMNNAVEQSNHIVDSDIGSFTPAQVIASSRHETQYTRLFRS</sequence>
<organism evidence="4 5">
    <name type="scientific">Veronia pacifica</name>
    <dbReference type="NCBI Taxonomy" id="1080227"/>
    <lineage>
        <taxon>Bacteria</taxon>
        <taxon>Pseudomonadati</taxon>
        <taxon>Pseudomonadota</taxon>
        <taxon>Gammaproteobacteria</taxon>
        <taxon>Vibrionales</taxon>
        <taxon>Vibrionaceae</taxon>
        <taxon>Veronia</taxon>
    </lineage>
</organism>
<dbReference type="InterPro" id="IPR038277">
    <property type="entry name" value="UreF_sf"/>
</dbReference>
<comment type="subunit">
    <text evidence="3">UreD, UreF and UreG form a complex that acts as a GTP-hydrolysis-dependent molecular chaperone, activating the urease apoprotein by helping to assemble the nickel containing metallocenter of UreC. The UreE protein probably delivers the nickel.</text>
</comment>
<dbReference type="GO" id="GO:0016151">
    <property type="term" value="F:nickel cation binding"/>
    <property type="evidence" value="ECO:0007669"/>
    <property type="project" value="UniProtKB-UniRule"/>
</dbReference>
<dbReference type="Pfam" id="PF01730">
    <property type="entry name" value="UreF"/>
    <property type="match status" value="1"/>
</dbReference>
<evidence type="ECO:0000256" key="1">
    <source>
        <dbReference type="ARBA" id="ARBA00022988"/>
    </source>
</evidence>
<evidence type="ECO:0000256" key="2">
    <source>
        <dbReference type="ARBA" id="ARBA00023186"/>
    </source>
</evidence>
<reference evidence="4 5" key="1">
    <citation type="submission" date="2016-05" db="EMBL/GenBank/DDBJ databases">
        <title>Genomic Taxonomy of the Vibrionaceae.</title>
        <authorList>
            <person name="Gomez-Gil B."/>
            <person name="Enciso-Ibarra J."/>
        </authorList>
    </citation>
    <scope>NUCLEOTIDE SEQUENCE [LARGE SCALE GENOMIC DNA]</scope>
    <source>
        <strain evidence="4 5">CAIM 1920</strain>
    </source>
</reference>
<dbReference type="AlphaFoldDB" id="A0A1C3EEX1"/>
<comment type="function">
    <text evidence="3">Required for maturation of urease via the functional incorporation of the urease nickel metallocenter.</text>
</comment>
<dbReference type="HAMAP" id="MF_01385">
    <property type="entry name" value="UreF"/>
    <property type="match status" value="1"/>
</dbReference>
<dbReference type="InterPro" id="IPR002639">
    <property type="entry name" value="UreF"/>
</dbReference>
<accession>A0A1C3EEX1</accession>
<protein>
    <recommendedName>
        <fullName evidence="3">Urease accessory protein UreF</fullName>
    </recommendedName>
</protein>
<dbReference type="GO" id="GO:0005737">
    <property type="term" value="C:cytoplasm"/>
    <property type="evidence" value="ECO:0007669"/>
    <property type="project" value="UniProtKB-SubCell"/>
</dbReference>
<comment type="caution">
    <text evidence="4">The sequence shown here is derived from an EMBL/GenBank/DDBJ whole genome shotgun (WGS) entry which is preliminary data.</text>
</comment>
<dbReference type="Gene3D" id="1.10.4190.10">
    <property type="entry name" value="Urease accessory protein UreF"/>
    <property type="match status" value="1"/>
</dbReference>
<comment type="similarity">
    <text evidence="3">Belongs to the UreF family.</text>
</comment>